<evidence type="ECO:0000313" key="13">
    <source>
        <dbReference type="EMBL" id="MBM9468743.1"/>
    </source>
</evidence>
<dbReference type="SUPFAM" id="SSF51395">
    <property type="entry name" value="FMN-linked oxidoreductases"/>
    <property type="match status" value="1"/>
</dbReference>
<feature type="domain" description="FAD/NAD(P)-binding" evidence="12">
    <location>
        <begin position="407"/>
        <end position="629"/>
    </location>
</feature>
<dbReference type="AlphaFoldDB" id="A0A939BXN5"/>
<evidence type="ECO:0000256" key="3">
    <source>
        <dbReference type="ARBA" id="ARBA00011048"/>
    </source>
</evidence>
<evidence type="ECO:0000256" key="1">
    <source>
        <dbReference type="ARBA" id="ARBA00001917"/>
    </source>
</evidence>
<dbReference type="GO" id="GO:0033543">
    <property type="term" value="P:fatty acid beta-oxidation, unsaturated, even number, reductase/isomerase pathway"/>
    <property type="evidence" value="ECO:0007669"/>
    <property type="project" value="TreeGrafter"/>
</dbReference>
<dbReference type="EMBL" id="JAERWK010000020">
    <property type="protein sequence ID" value="MBM9468743.1"/>
    <property type="molecule type" value="Genomic_DNA"/>
</dbReference>
<evidence type="ECO:0000256" key="5">
    <source>
        <dbReference type="ARBA" id="ARBA00022643"/>
    </source>
</evidence>
<keyword evidence="5" id="KW-0288">FMN</keyword>
<dbReference type="Gene3D" id="3.50.50.60">
    <property type="entry name" value="FAD/NAD(P)-binding domain"/>
    <property type="match status" value="1"/>
</dbReference>
<keyword evidence="14" id="KW-1185">Reference proteome</keyword>
<accession>A0A939BXN5</accession>
<dbReference type="InterPro" id="IPR001155">
    <property type="entry name" value="OxRdtase_FMN_N"/>
</dbReference>
<dbReference type="Pfam" id="PF07992">
    <property type="entry name" value="Pyr_redox_2"/>
    <property type="match status" value="1"/>
</dbReference>
<dbReference type="GO" id="GO:0010181">
    <property type="term" value="F:FMN binding"/>
    <property type="evidence" value="ECO:0007669"/>
    <property type="project" value="InterPro"/>
</dbReference>
<evidence type="ECO:0000256" key="9">
    <source>
        <dbReference type="ARBA" id="ARBA00023014"/>
    </source>
</evidence>
<dbReference type="GO" id="GO:0046872">
    <property type="term" value="F:metal ion binding"/>
    <property type="evidence" value="ECO:0007669"/>
    <property type="project" value="UniProtKB-KW"/>
</dbReference>
<dbReference type="GO" id="GO:0008670">
    <property type="term" value="F:2,4-dienoyl-CoA reductase (NADPH) activity"/>
    <property type="evidence" value="ECO:0007669"/>
    <property type="project" value="TreeGrafter"/>
</dbReference>
<dbReference type="InterPro" id="IPR023753">
    <property type="entry name" value="FAD/NAD-binding_dom"/>
</dbReference>
<keyword evidence="8" id="KW-0408">Iron</keyword>
<dbReference type="PRINTS" id="PR00368">
    <property type="entry name" value="FADPNR"/>
</dbReference>
<dbReference type="Proteomes" id="UP000663792">
    <property type="component" value="Unassembled WGS sequence"/>
</dbReference>
<keyword evidence="9" id="KW-0411">Iron-sulfur</keyword>
<comment type="caution">
    <text evidence="13">The sequence shown here is derived from an EMBL/GenBank/DDBJ whole genome shotgun (WGS) entry which is preliminary data.</text>
</comment>
<dbReference type="Gene3D" id="3.40.50.720">
    <property type="entry name" value="NAD(P)-binding Rossmann-like Domain"/>
    <property type="match status" value="1"/>
</dbReference>
<feature type="region of interest" description="Disordered" evidence="10">
    <location>
        <begin position="1"/>
        <end position="20"/>
    </location>
</feature>
<comment type="similarity">
    <text evidence="3">In the N-terminal section; belongs to the NADH:flavin oxidoreductase/NADH oxidase family.</text>
</comment>
<dbReference type="PANTHER" id="PTHR42917">
    <property type="entry name" value="2,4-DIENOYL-COA REDUCTASE"/>
    <property type="match status" value="1"/>
</dbReference>
<dbReference type="SUPFAM" id="SSF51905">
    <property type="entry name" value="FAD/NAD(P)-binding domain"/>
    <property type="match status" value="1"/>
</dbReference>
<keyword evidence="4" id="KW-0285">Flavoprotein</keyword>
<evidence type="ECO:0000256" key="6">
    <source>
        <dbReference type="ARBA" id="ARBA00022723"/>
    </source>
</evidence>
<evidence type="ECO:0000256" key="4">
    <source>
        <dbReference type="ARBA" id="ARBA00022630"/>
    </source>
</evidence>
<dbReference type="Gene3D" id="3.20.20.70">
    <property type="entry name" value="Aldolase class I"/>
    <property type="match status" value="1"/>
</dbReference>
<sequence length="665" mass="69647">MTVPSVPPDASVPPIDPGPDPATALMLQPMSLGRLRLRNRVAVSAHVTNLATADRLASARHAAYYAERARGGAGLIVVESLAVHPTAGSSRLSMQAFDDGITAAMNQVAAAVQAEGAAAFAQLNHGGREHNPMTTRRELWSASDLTSRQRRERPHAMTVAEIDAVVDAFAAAADRLARSGLDGLEVNSGHGYLLHQFLSPLANRRTDEYGGSLAQRCRFPERVLAAVRAAVGPDFPLGVRLSGSEFLDGGIDPEMAAAIARRLVAAGNLDYVSVSWSTYETLDTVIPDMAYGQIPFTDLAGVIRRAVAPVPVMTAGRIGTPAAAEAVLARGDADLVAMTRAQIADPYLVRKVEQGRSQDIRWCIGCNQGCIGYTFLGGDLSCLQNPAAGDELHDAGEDPPPAATPRRVVVVGGGPAGMEAAWYAAACGHRVTLFEAGAQLGGLLAHAESLPSRADLAGVRSYRERMLRRYGVDVRCEIRAGVDDIQALEPDVVVIATGSRPEATSGMVRGSEWAFTAPAGELGRCVVVDGEGTMTALTVAEALAARGATEVTLVAAAGAPGNQIVGISLLPAQRRLRATGVRQLGLHELGEIGDGTVVLTDVLNGTSEVLAADHVVIPGARRSDTTLADALAGRVGQLLVAGDALAPRQAIEAIRDGRRVARWIR</sequence>
<evidence type="ECO:0000256" key="8">
    <source>
        <dbReference type="ARBA" id="ARBA00023004"/>
    </source>
</evidence>
<dbReference type="InterPro" id="IPR051793">
    <property type="entry name" value="NADH:flavin_oxidoreductase"/>
</dbReference>
<evidence type="ECO:0000259" key="12">
    <source>
        <dbReference type="Pfam" id="PF07992"/>
    </source>
</evidence>
<keyword evidence="7" id="KW-0560">Oxidoreductase</keyword>
<dbReference type="InterPro" id="IPR036188">
    <property type="entry name" value="FAD/NAD-bd_sf"/>
</dbReference>
<proteinExistence type="inferred from homology"/>
<evidence type="ECO:0000256" key="7">
    <source>
        <dbReference type="ARBA" id="ARBA00023002"/>
    </source>
</evidence>
<comment type="cofactor">
    <cofactor evidence="1">
        <name>FMN</name>
        <dbReference type="ChEBI" id="CHEBI:58210"/>
    </cofactor>
</comment>
<keyword evidence="6" id="KW-0479">Metal-binding</keyword>
<feature type="domain" description="NADH:flavin oxidoreductase/NADH oxidase N-terminal" evidence="11">
    <location>
        <begin position="27"/>
        <end position="358"/>
    </location>
</feature>
<protein>
    <submittedName>
        <fullName evidence="13">FAD-dependent oxidoreductase</fullName>
    </submittedName>
</protein>
<comment type="cofactor">
    <cofactor evidence="2">
        <name>[4Fe-4S] cluster</name>
        <dbReference type="ChEBI" id="CHEBI:49883"/>
    </cofactor>
</comment>
<evidence type="ECO:0000259" key="11">
    <source>
        <dbReference type="Pfam" id="PF00724"/>
    </source>
</evidence>
<name>A0A939BXN5_9ACTN</name>
<gene>
    <name evidence="13" type="ORF">JL106_15780</name>
</gene>
<dbReference type="Pfam" id="PF00724">
    <property type="entry name" value="Oxidored_FMN"/>
    <property type="match status" value="1"/>
</dbReference>
<reference evidence="13" key="1">
    <citation type="submission" date="2021-01" db="EMBL/GenBank/DDBJ databases">
        <title>YIM 132084 draft genome.</title>
        <authorList>
            <person name="An D."/>
        </authorList>
    </citation>
    <scope>NUCLEOTIDE SEQUENCE</scope>
    <source>
        <strain evidence="13">YIM 132084</strain>
    </source>
</reference>
<dbReference type="SUPFAM" id="SSF51971">
    <property type="entry name" value="Nucleotide-binding domain"/>
    <property type="match status" value="1"/>
</dbReference>
<evidence type="ECO:0000256" key="2">
    <source>
        <dbReference type="ARBA" id="ARBA00001966"/>
    </source>
</evidence>
<dbReference type="InterPro" id="IPR013785">
    <property type="entry name" value="Aldolase_TIM"/>
</dbReference>
<evidence type="ECO:0000256" key="10">
    <source>
        <dbReference type="SAM" id="MobiDB-lite"/>
    </source>
</evidence>
<dbReference type="PANTHER" id="PTHR42917:SF2">
    <property type="entry name" value="2,4-DIENOYL-COA REDUCTASE [(2E)-ENOYL-COA-PRODUCING]"/>
    <property type="match status" value="1"/>
</dbReference>
<organism evidence="13 14">
    <name type="scientific">Nakamurella leprariae</name>
    <dbReference type="NCBI Taxonomy" id="2803911"/>
    <lineage>
        <taxon>Bacteria</taxon>
        <taxon>Bacillati</taxon>
        <taxon>Actinomycetota</taxon>
        <taxon>Actinomycetes</taxon>
        <taxon>Nakamurellales</taxon>
        <taxon>Nakamurellaceae</taxon>
        <taxon>Nakamurella</taxon>
    </lineage>
</organism>
<dbReference type="RefSeq" id="WP_205261685.1">
    <property type="nucleotide sequence ID" value="NZ_JAERWK010000020.1"/>
</dbReference>
<dbReference type="PRINTS" id="PR00411">
    <property type="entry name" value="PNDRDTASEI"/>
</dbReference>
<evidence type="ECO:0000313" key="14">
    <source>
        <dbReference type="Proteomes" id="UP000663792"/>
    </source>
</evidence>
<dbReference type="GO" id="GO:0051536">
    <property type="term" value="F:iron-sulfur cluster binding"/>
    <property type="evidence" value="ECO:0007669"/>
    <property type="project" value="UniProtKB-KW"/>
</dbReference>